<comment type="caution">
    <text evidence="2">The sequence shown here is derived from an EMBL/GenBank/DDBJ whole genome shotgun (WGS) entry which is preliminary data.</text>
</comment>
<protein>
    <submittedName>
        <fullName evidence="2">Protein NO VEIN domain-containing protein</fullName>
    </submittedName>
</protein>
<dbReference type="EMBL" id="JBHEZX010000005">
    <property type="protein sequence ID" value="MFC1410223.1"/>
    <property type="molecule type" value="Genomic_DNA"/>
</dbReference>
<proteinExistence type="predicted"/>
<dbReference type="InterPro" id="IPR024975">
    <property type="entry name" value="NOV_C"/>
</dbReference>
<accession>A0ABV6V920</accession>
<evidence type="ECO:0000313" key="2">
    <source>
        <dbReference type="EMBL" id="MFC1410223.1"/>
    </source>
</evidence>
<reference evidence="2 3" key="1">
    <citation type="submission" date="2024-09" db="EMBL/GenBank/DDBJ databases">
        <authorList>
            <person name="Lee S.D."/>
        </authorList>
    </citation>
    <scope>NUCLEOTIDE SEQUENCE [LARGE SCALE GENOMIC DNA]</scope>
    <source>
        <strain evidence="2 3">N1-1</strain>
    </source>
</reference>
<gene>
    <name evidence="2" type="ORF">ACEZDG_13190</name>
</gene>
<dbReference type="Proteomes" id="UP001592582">
    <property type="component" value="Unassembled WGS sequence"/>
</dbReference>
<keyword evidence="3" id="KW-1185">Reference proteome</keyword>
<evidence type="ECO:0000259" key="1">
    <source>
        <dbReference type="Pfam" id="PF13020"/>
    </source>
</evidence>
<organism evidence="2 3">
    <name type="scientific">Streptacidiphilus alkalitolerans</name>
    <dbReference type="NCBI Taxonomy" id="3342712"/>
    <lineage>
        <taxon>Bacteria</taxon>
        <taxon>Bacillati</taxon>
        <taxon>Actinomycetota</taxon>
        <taxon>Actinomycetes</taxon>
        <taxon>Kitasatosporales</taxon>
        <taxon>Streptomycetaceae</taxon>
        <taxon>Streptacidiphilus</taxon>
    </lineage>
</organism>
<evidence type="ECO:0000313" key="3">
    <source>
        <dbReference type="Proteomes" id="UP001592582"/>
    </source>
</evidence>
<sequence length="129" mass="14624">MGNQEIERIAINYVLTLERAEGRKPTDVSTKGYGYDVHSPPRKIEVKAFGRSARGAPVPLEERQLAEFEQNPELYYVYVVDNVGQSDGAMSVRVLHGQVLRGLIERAKPSRTYWSTLRVAEYDAAERLQ</sequence>
<dbReference type="RefSeq" id="WP_380507486.1">
    <property type="nucleotide sequence ID" value="NZ_JBHEZX010000005.1"/>
</dbReference>
<name>A0ABV6V920_9ACTN</name>
<dbReference type="Pfam" id="PF13020">
    <property type="entry name" value="NOV_C"/>
    <property type="match status" value="1"/>
</dbReference>
<feature type="domain" description="Protein NO VEIN C-terminal" evidence="1">
    <location>
        <begin position="6"/>
        <end position="87"/>
    </location>
</feature>